<evidence type="ECO:0000256" key="1">
    <source>
        <dbReference type="RuleBase" id="RU369079"/>
    </source>
</evidence>
<feature type="transmembrane region" description="Helical" evidence="2">
    <location>
        <begin position="143"/>
        <end position="161"/>
    </location>
</feature>
<accession>A0ABV7EUF9</accession>
<feature type="transmembrane region" description="Helical" evidence="2">
    <location>
        <begin position="570"/>
        <end position="588"/>
    </location>
</feature>
<dbReference type="RefSeq" id="WP_380691114.1">
    <property type="nucleotide sequence ID" value="NZ_JBHRSS010000008.1"/>
</dbReference>
<dbReference type="EMBL" id="JBHRSS010000008">
    <property type="protein sequence ID" value="MFC3105576.1"/>
    <property type="molecule type" value="Genomic_DNA"/>
</dbReference>
<dbReference type="Pfam" id="PF06808">
    <property type="entry name" value="DctM"/>
    <property type="match status" value="1"/>
</dbReference>
<feature type="transmembrane region" description="Helical" evidence="2">
    <location>
        <begin position="541"/>
        <end position="564"/>
    </location>
</feature>
<feature type="transmembrane region" description="Helical" evidence="2">
    <location>
        <begin position="196"/>
        <end position="221"/>
    </location>
</feature>
<keyword evidence="5" id="KW-1185">Reference proteome</keyword>
<gene>
    <name evidence="4" type="ORF">ACFOSU_17020</name>
</gene>
<keyword evidence="2" id="KW-0812">Transmembrane</keyword>
<reference evidence="5" key="1">
    <citation type="journal article" date="2019" name="Int. J. Syst. Evol. Microbiol.">
        <title>The Global Catalogue of Microorganisms (GCM) 10K type strain sequencing project: providing services to taxonomists for standard genome sequencing and annotation.</title>
        <authorList>
            <consortium name="The Broad Institute Genomics Platform"/>
            <consortium name="The Broad Institute Genome Sequencing Center for Infectious Disease"/>
            <person name="Wu L."/>
            <person name="Ma J."/>
        </authorList>
    </citation>
    <scope>NUCLEOTIDE SEQUENCE [LARGE SCALE GENOMIC DNA]</scope>
    <source>
        <strain evidence="5">KCTC 52640</strain>
    </source>
</reference>
<feature type="transmembrane region" description="Helical" evidence="2">
    <location>
        <begin position="118"/>
        <end position="136"/>
    </location>
</feature>
<dbReference type="Proteomes" id="UP001595462">
    <property type="component" value="Unassembled WGS sequence"/>
</dbReference>
<sequence>MASNTLSATELSLAAENSASRLRGPSYWITLFLGALGLLLTINQTFTLHLLGFQPLGNSFLYYLIGIFLAATFLYYPAWSGAKGHVPLYDWVLSIAALVPAIYLGQHGLQIIQEGWDFSAPIEATIASGVMLALILEGTRRCAGFPLLLVALLFGTFPLYADHMPGFLWGTQYGFGETIRAHVLGVESVIGIPMQVVANLVIGFVVFGAALTVTGGGDFFMDFAMALMGRSRGGPAKVSVLSSGILGSLSGSVISNILTTGPITIPTMKKSGYPAHYAGAIEACASTGATLMPPVMGAVAFIMASFLSVPYSEVMIAAFLPALLFYLALLFQVDAYAARRGLIGMPESEIPKLWDTLKVGWPYLFSLAMLIYMLLVMRLDAYAPYYATAVLLVISVFKRSHRLNWSRIQYLLLNLTSSVANLVSILAGIGLVVGGLSYTGVAGAFSRELLLYADGSIPLMLAAGAITSFVLGMGMTVSACYIFLSILLAPALVQAGLNPLASHLFILYWGMMSYITPPVALAAITASGVAQSNATKTGLYAMRLGSVLFVLPFLFVTNPALILQGAWSDIIPSAITAVVAVWMVAAALEGYLYRVGAINVVMRLIVLVAGAALIYPEGRSDIAGFAIIALIYLADFLLQGRLGSKQSQRLAEQKAERQAEEDKQVLTENGI</sequence>
<evidence type="ECO:0000259" key="3">
    <source>
        <dbReference type="Pfam" id="PF06808"/>
    </source>
</evidence>
<comment type="function">
    <text evidence="1">Part of the tripartite ATP-independent periplasmic (TRAP) transport system.</text>
</comment>
<keyword evidence="2" id="KW-0472">Membrane</keyword>
<proteinExistence type="predicted"/>
<feature type="transmembrane region" description="Helical" evidence="2">
    <location>
        <begin position="449"/>
        <end position="472"/>
    </location>
</feature>
<dbReference type="PANTHER" id="PTHR43849:SF2">
    <property type="entry name" value="BLL3936 PROTEIN"/>
    <property type="match status" value="1"/>
</dbReference>
<feature type="transmembrane region" description="Helical" evidence="2">
    <location>
        <begin position="506"/>
        <end position="529"/>
    </location>
</feature>
<comment type="caution">
    <text evidence="4">The sequence shown here is derived from an EMBL/GenBank/DDBJ whole genome shotgun (WGS) entry which is preliminary data.</text>
</comment>
<feature type="transmembrane region" description="Helical" evidence="2">
    <location>
        <begin position="291"/>
        <end position="309"/>
    </location>
</feature>
<dbReference type="PANTHER" id="PTHR43849">
    <property type="entry name" value="BLL3936 PROTEIN"/>
    <property type="match status" value="1"/>
</dbReference>
<organism evidence="4 5">
    <name type="scientific">Salinisphaera aquimarina</name>
    <dbReference type="NCBI Taxonomy" id="2094031"/>
    <lineage>
        <taxon>Bacteria</taxon>
        <taxon>Pseudomonadati</taxon>
        <taxon>Pseudomonadota</taxon>
        <taxon>Gammaproteobacteria</taxon>
        <taxon>Salinisphaerales</taxon>
        <taxon>Salinisphaeraceae</taxon>
        <taxon>Salinisphaera</taxon>
    </lineage>
</organism>
<feature type="transmembrane region" description="Helical" evidence="2">
    <location>
        <begin position="595"/>
        <end position="616"/>
    </location>
</feature>
<feature type="domain" description="TRAP C4-dicarboxylate transport system permease DctM subunit" evidence="3">
    <location>
        <begin position="131"/>
        <end position="566"/>
    </location>
</feature>
<protein>
    <submittedName>
        <fullName evidence="4">TRAP transporter permease</fullName>
    </submittedName>
</protein>
<evidence type="ECO:0000313" key="4">
    <source>
        <dbReference type="EMBL" id="MFC3105576.1"/>
    </source>
</evidence>
<feature type="transmembrane region" description="Helical" evidence="2">
    <location>
        <begin position="60"/>
        <end position="76"/>
    </location>
</feature>
<feature type="transmembrane region" description="Helical" evidence="2">
    <location>
        <begin position="622"/>
        <end position="638"/>
    </location>
</feature>
<keyword evidence="1" id="KW-0813">Transport</keyword>
<keyword evidence="2" id="KW-1133">Transmembrane helix</keyword>
<name>A0ABV7EUF9_9GAMM</name>
<comment type="subcellular location">
    <subcellularLocation>
        <location evidence="1">Cell inner membrane</location>
        <topology evidence="1">Multi-pass membrane protein</topology>
    </subcellularLocation>
</comment>
<keyword evidence="1" id="KW-0997">Cell inner membrane</keyword>
<feature type="transmembrane region" description="Helical" evidence="2">
    <location>
        <begin position="27"/>
        <end position="48"/>
    </location>
</feature>
<feature type="transmembrane region" description="Helical" evidence="2">
    <location>
        <begin position="382"/>
        <end position="398"/>
    </location>
</feature>
<dbReference type="NCBIfam" id="TIGR02123">
    <property type="entry name" value="TRAP_fused"/>
    <property type="match status" value="1"/>
</dbReference>
<feature type="transmembrane region" description="Helical" evidence="2">
    <location>
        <begin position="410"/>
        <end position="437"/>
    </location>
</feature>
<evidence type="ECO:0000313" key="5">
    <source>
        <dbReference type="Proteomes" id="UP001595462"/>
    </source>
</evidence>
<evidence type="ECO:0000256" key="2">
    <source>
        <dbReference type="SAM" id="Phobius"/>
    </source>
</evidence>
<feature type="transmembrane region" description="Helical" evidence="2">
    <location>
        <begin position="88"/>
        <end position="106"/>
    </location>
</feature>
<keyword evidence="1" id="KW-1003">Cell membrane</keyword>
<dbReference type="InterPro" id="IPR010656">
    <property type="entry name" value="DctM"/>
</dbReference>
<dbReference type="InterPro" id="IPR011853">
    <property type="entry name" value="TRAP_DctM-Dct_fused"/>
</dbReference>
<feature type="transmembrane region" description="Helical" evidence="2">
    <location>
        <begin position="315"/>
        <end position="338"/>
    </location>
</feature>
<feature type="transmembrane region" description="Helical" evidence="2">
    <location>
        <begin position="479"/>
        <end position="500"/>
    </location>
</feature>